<feature type="compositionally biased region" description="Polar residues" evidence="1">
    <location>
        <begin position="98"/>
        <end position="107"/>
    </location>
</feature>
<reference evidence="2 3" key="1">
    <citation type="journal article" date="2016" name="Appl. Microbiol. Biotechnol.">
        <title>Characterization of T-DNA insertion mutants with decreased virulence in the entomopathogenic fungus Beauveria bassiana JEF-007.</title>
        <authorList>
            <person name="Kim S."/>
            <person name="Lee S.J."/>
            <person name="Nai Y.S."/>
            <person name="Yu J.S."/>
            <person name="Lee M.R."/>
            <person name="Yang Y.T."/>
            <person name="Kim J.S."/>
        </authorList>
    </citation>
    <scope>NUCLEOTIDE SEQUENCE [LARGE SCALE GENOMIC DNA]</scope>
    <source>
        <strain evidence="2 3">JEF-007</strain>
    </source>
</reference>
<dbReference type="Proteomes" id="UP000235728">
    <property type="component" value="Unassembled WGS sequence"/>
</dbReference>
<dbReference type="EMBL" id="MRVG01000003">
    <property type="protein sequence ID" value="PMB71303.1"/>
    <property type="molecule type" value="Genomic_DNA"/>
</dbReference>
<feature type="compositionally biased region" description="Low complexity" evidence="1">
    <location>
        <begin position="76"/>
        <end position="91"/>
    </location>
</feature>
<name>A0A2N6NVK8_BEABA</name>
<evidence type="ECO:0000313" key="2">
    <source>
        <dbReference type="EMBL" id="PMB71303.1"/>
    </source>
</evidence>
<protein>
    <submittedName>
        <fullName evidence="2">Uncharacterized protein</fullName>
    </submittedName>
</protein>
<evidence type="ECO:0000256" key="1">
    <source>
        <dbReference type="SAM" id="MobiDB-lite"/>
    </source>
</evidence>
<gene>
    <name evidence="2" type="ORF">BM221_003770</name>
</gene>
<proteinExistence type="predicted"/>
<comment type="caution">
    <text evidence="2">The sequence shown here is derived from an EMBL/GenBank/DDBJ whole genome shotgun (WGS) entry which is preliminary data.</text>
</comment>
<accession>A0A2N6NVK8</accession>
<dbReference type="AlphaFoldDB" id="A0A2N6NVK8"/>
<feature type="region of interest" description="Disordered" evidence="1">
    <location>
        <begin position="67"/>
        <end position="107"/>
    </location>
</feature>
<evidence type="ECO:0000313" key="3">
    <source>
        <dbReference type="Proteomes" id="UP000235728"/>
    </source>
</evidence>
<sequence length="107" mass="11930">MQDEVAPKPCLELAAQGIVHPPSSINAARTAYPAFSCGLVQPVQLASGRQIAHSWPSRALIELEVSTDSPLPIHHQQQQQQQQQQQKQQQQLSREPESSVNYTMHQI</sequence>
<organism evidence="2 3">
    <name type="scientific">Beauveria bassiana</name>
    <name type="common">White muscardine disease fungus</name>
    <name type="synonym">Tritirachium shiotae</name>
    <dbReference type="NCBI Taxonomy" id="176275"/>
    <lineage>
        <taxon>Eukaryota</taxon>
        <taxon>Fungi</taxon>
        <taxon>Dikarya</taxon>
        <taxon>Ascomycota</taxon>
        <taxon>Pezizomycotina</taxon>
        <taxon>Sordariomycetes</taxon>
        <taxon>Hypocreomycetidae</taxon>
        <taxon>Hypocreales</taxon>
        <taxon>Cordycipitaceae</taxon>
        <taxon>Beauveria</taxon>
    </lineage>
</organism>